<comment type="caution">
    <text evidence="1">The sequence shown here is derived from an EMBL/GenBank/DDBJ whole genome shotgun (WGS) entry which is preliminary data.</text>
</comment>
<accession>A0ACA9TN97</accession>
<protein>
    <submittedName>
        <fullName evidence="1">Uncharacterized protein</fullName>
    </submittedName>
</protein>
<dbReference type="Proteomes" id="UP000836387">
    <property type="component" value="Unassembled WGS sequence"/>
</dbReference>
<evidence type="ECO:0000313" key="1">
    <source>
        <dbReference type="EMBL" id="CAG9942425.1"/>
    </source>
</evidence>
<gene>
    <name evidence="1" type="ORF">CRV2_00009359</name>
</gene>
<sequence>MCTWQQLSLVLCVWLHCPRRTRVRTHLRRAQTLIVIDAITKCCSQDGHRCYIFEGSHQYPSMQVKHNYLVQLPAYTVACSHTSYCVTLLLEPILLQDTRTQAHKHRDRQTHIHKQAHIQTDAYTHTDSSIMSQPAPVRRGNPQQQSATTTVTYPVSNAATQGSSRDATGLGTQSSQYQYQYQHIPTNGNFDVSFAGSQFA</sequence>
<evidence type="ECO:0000313" key="2">
    <source>
        <dbReference type="Proteomes" id="UP000836387"/>
    </source>
</evidence>
<dbReference type="EMBL" id="CADEHS020000006">
    <property type="protein sequence ID" value="CAG9942425.1"/>
    <property type="molecule type" value="Genomic_DNA"/>
</dbReference>
<reference evidence="1" key="1">
    <citation type="submission" date="2020-04" db="EMBL/GenBank/DDBJ databases">
        <authorList>
            <person name="Broberg M."/>
        </authorList>
    </citation>
    <scope>NUCLEOTIDE SEQUENCE</scope>
</reference>
<keyword evidence="2" id="KW-1185">Reference proteome</keyword>
<reference evidence="1" key="2">
    <citation type="submission" date="2021-10" db="EMBL/GenBank/DDBJ databases">
        <authorList>
            <person name="Piombo E."/>
        </authorList>
    </citation>
    <scope>NUCLEOTIDE SEQUENCE</scope>
</reference>
<organism evidence="1 2">
    <name type="scientific">Clonostachys rosea f. rosea IK726</name>
    <dbReference type="NCBI Taxonomy" id="1349383"/>
    <lineage>
        <taxon>Eukaryota</taxon>
        <taxon>Fungi</taxon>
        <taxon>Dikarya</taxon>
        <taxon>Ascomycota</taxon>
        <taxon>Pezizomycotina</taxon>
        <taxon>Sordariomycetes</taxon>
        <taxon>Hypocreomycetidae</taxon>
        <taxon>Hypocreales</taxon>
        <taxon>Bionectriaceae</taxon>
        <taxon>Clonostachys</taxon>
    </lineage>
</organism>
<proteinExistence type="predicted"/>
<name>A0ACA9TN97_BIOOC</name>